<name>A0A2H0RCC7_9BACT</name>
<evidence type="ECO:0000256" key="1">
    <source>
        <dbReference type="SAM" id="MobiDB-lite"/>
    </source>
</evidence>
<protein>
    <submittedName>
        <fullName evidence="2">Uncharacterized protein</fullName>
    </submittedName>
</protein>
<dbReference type="Proteomes" id="UP000231602">
    <property type="component" value="Unassembled WGS sequence"/>
</dbReference>
<evidence type="ECO:0000313" key="3">
    <source>
        <dbReference type="Proteomes" id="UP000231602"/>
    </source>
</evidence>
<dbReference type="AlphaFoldDB" id="A0A2H0RCC7"/>
<gene>
    <name evidence="2" type="ORF">COV23_01130</name>
</gene>
<comment type="caution">
    <text evidence="2">The sequence shown here is derived from an EMBL/GenBank/DDBJ whole genome shotgun (WGS) entry which is preliminary data.</text>
</comment>
<feature type="compositionally biased region" description="Acidic residues" evidence="1">
    <location>
        <begin position="1"/>
        <end position="10"/>
    </location>
</feature>
<organism evidence="2 3">
    <name type="scientific">Candidatus Wolfebacteria bacterium CG10_big_fil_rev_8_21_14_0_10_31_9</name>
    <dbReference type="NCBI Taxonomy" id="1975070"/>
    <lineage>
        <taxon>Bacteria</taxon>
        <taxon>Candidatus Wolfeibacteriota</taxon>
    </lineage>
</organism>
<accession>A0A2H0RCC7</accession>
<proteinExistence type="predicted"/>
<dbReference type="EMBL" id="PCXV01000020">
    <property type="protein sequence ID" value="PIR44202.1"/>
    <property type="molecule type" value="Genomic_DNA"/>
</dbReference>
<evidence type="ECO:0000313" key="2">
    <source>
        <dbReference type="EMBL" id="PIR44202.1"/>
    </source>
</evidence>
<sequence>MEQYEIEEEGIFGSGDSQTIELPEGSKFSHESPCSFCGYPVDIAEGHFPGCPNSPENLKIKSEEDEGEDGYLKENVNLVDFEGLE</sequence>
<feature type="region of interest" description="Disordered" evidence="1">
    <location>
        <begin position="1"/>
        <end position="27"/>
    </location>
</feature>
<reference evidence="2 3" key="1">
    <citation type="submission" date="2017-09" db="EMBL/GenBank/DDBJ databases">
        <title>Depth-based differentiation of microbial function through sediment-hosted aquifers and enrichment of novel symbionts in the deep terrestrial subsurface.</title>
        <authorList>
            <person name="Probst A.J."/>
            <person name="Ladd B."/>
            <person name="Jarett J.K."/>
            <person name="Geller-Mcgrath D.E."/>
            <person name="Sieber C.M."/>
            <person name="Emerson J.B."/>
            <person name="Anantharaman K."/>
            <person name="Thomas B.C."/>
            <person name="Malmstrom R."/>
            <person name="Stieglmeier M."/>
            <person name="Klingl A."/>
            <person name="Woyke T."/>
            <person name="Ryan C.M."/>
            <person name="Banfield J.F."/>
        </authorList>
    </citation>
    <scope>NUCLEOTIDE SEQUENCE [LARGE SCALE GENOMIC DNA]</scope>
    <source>
        <strain evidence="2">CG10_big_fil_rev_8_21_14_0_10_31_9</strain>
    </source>
</reference>